<sequence>MLELLEIACKLIGLAEWFKSWKGARDTRKQQQVVADAPTTREELDARLKNHDF</sequence>
<dbReference type="RefSeq" id="WP_161967888.1">
    <property type="nucleotide sequence ID" value="NZ_NIDE01000015.1"/>
</dbReference>
<dbReference type="AlphaFoldDB" id="A0A225DEN9"/>
<evidence type="ECO:0000313" key="2">
    <source>
        <dbReference type="Proteomes" id="UP000214646"/>
    </source>
</evidence>
<dbReference type="Proteomes" id="UP000214646">
    <property type="component" value="Unassembled WGS sequence"/>
</dbReference>
<reference evidence="2" key="1">
    <citation type="submission" date="2017-06" db="EMBL/GenBank/DDBJ databases">
        <title>Genome analysis of Fimbriiglobus ruber SP5, the first member of the order Planctomycetales with confirmed chitinolytic capability.</title>
        <authorList>
            <person name="Ravin N.V."/>
            <person name="Rakitin A.L."/>
            <person name="Ivanova A.A."/>
            <person name="Beletsky A.V."/>
            <person name="Kulichevskaya I.S."/>
            <person name="Mardanov A.V."/>
            <person name="Dedysh S.N."/>
        </authorList>
    </citation>
    <scope>NUCLEOTIDE SEQUENCE [LARGE SCALE GENOMIC DNA]</scope>
    <source>
        <strain evidence="2">SP5</strain>
    </source>
</reference>
<keyword evidence="2" id="KW-1185">Reference proteome</keyword>
<organism evidence="1 2">
    <name type="scientific">Fimbriiglobus ruber</name>
    <dbReference type="NCBI Taxonomy" id="1908690"/>
    <lineage>
        <taxon>Bacteria</taxon>
        <taxon>Pseudomonadati</taxon>
        <taxon>Planctomycetota</taxon>
        <taxon>Planctomycetia</taxon>
        <taxon>Gemmatales</taxon>
        <taxon>Gemmataceae</taxon>
        <taxon>Fimbriiglobus</taxon>
    </lineage>
</organism>
<protein>
    <submittedName>
        <fullName evidence="1">Uncharacterized protein</fullName>
    </submittedName>
</protein>
<comment type="caution">
    <text evidence="1">The sequence shown here is derived from an EMBL/GenBank/DDBJ whole genome shotgun (WGS) entry which is preliminary data.</text>
</comment>
<accession>A0A225DEN9</accession>
<name>A0A225DEN9_9BACT</name>
<gene>
    <name evidence="1" type="ORF">FRUB_07910</name>
</gene>
<proteinExistence type="predicted"/>
<dbReference type="EMBL" id="NIDE01000015">
    <property type="protein sequence ID" value="OWK36988.1"/>
    <property type="molecule type" value="Genomic_DNA"/>
</dbReference>
<evidence type="ECO:0000313" key="1">
    <source>
        <dbReference type="EMBL" id="OWK36988.1"/>
    </source>
</evidence>